<accession>A0A195BDF9</accession>
<dbReference type="Proteomes" id="UP000078540">
    <property type="component" value="Unassembled WGS sequence"/>
</dbReference>
<dbReference type="STRING" id="520822.A0A195BDF9"/>
<evidence type="ECO:0000313" key="2">
    <source>
        <dbReference type="Proteomes" id="UP000078540"/>
    </source>
</evidence>
<reference evidence="1 2" key="1">
    <citation type="submission" date="2015-09" db="EMBL/GenBank/DDBJ databases">
        <title>Atta colombica WGS genome.</title>
        <authorList>
            <person name="Nygaard S."/>
            <person name="Hu H."/>
            <person name="Boomsma J."/>
            <person name="Zhang G."/>
        </authorList>
    </citation>
    <scope>NUCLEOTIDE SEQUENCE [LARGE SCALE GENOMIC DNA]</scope>
    <source>
        <strain evidence="1">Treedump-2</strain>
        <tissue evidence="1">Whole body</tissue>
    </source>
</reference>
<sequence length="77" mass="8569">MGTAKNSNTDATSYKIGALVKTKSYAENVQVVERKEDQNAVVMSCATMNDGTHNTMYEYVSEDGFYDNPYSLSTQRV</sequence>
<name>A0A195BDF9_9HYME</name>
<keyword evidence="2" id="KW-1185">Reference proteome</keyword>
<dbReference type="EMBL" id="KQ976514">
    <property type="protein sequence ID" value="KYM82220.1"/>
    <property type="molecule type" value="Genomic_DNA"/>
</dbReference>
<gene>
    <name evidence="1" type="ORF">ALC53_07220</name>
</gene>
<protein>
    <submittedName>
        <fullName evidence="1">Uncharacterized protein</fullName>
    </submittedName>
</protein>
<dbReference type="AlphaFoldDB" id="A0A195BDF9"/>
<organism evidence="1 2">
    <name type="scientific">Atta colombica</name>
    <dbReference type="NCBI Taxonomy" id="520822"/>
    <lineage>
        <taxon>Eukaryota</taxon>
        <taxon>Metazoa</taxon>
        <taxon>Ecdysozoa</taxon>
        <taxon>Arthropoda</taxon>
        <taxon>Hexapoda</taxon>
        <taxon>Insecta</taxon>
        <taxon>Pterygota</taxon>
        <taxon>Neoptera</taxon>
        <taxon>Endopterygota</taxon>
        <taxon>Hymenoptera</taxon>
        <taxon>Apocrita</taxon>
        <taxon>Aculeata</taxon>
        <taxon>Formicoidea</taxon>
        <taxon>Formicidae</taxon>
        <taxon>Myrmicinae</taxon>
        <taxon>Atta</taxon>
    </lineage>
</organism>
<proteinExistence type="predicted"/>
<evidence type="ECO:0000313" key="1">
    <source>
        <dbReference type="EMBL" id="KYM82220.1"/>
    </source>
</evidence>